<dbReference type="PANTHER" id="PTHR13604">
    <property type="entry name" value="DC12-RELATED"/>
    <property type="match status" value="1"/>
</dbReference>
<keyword evidence="6" id="KW-0238">DNA-binding</keyword>
<reference evidence="9" key="1">
    <citation type="submission" date="2020-10" db="EMBL/GenBank/DDBJ databases">
        <title>Connecting structure to function with the recovery of over 1000 high-quality activated sludge metagenome-assembled genomes encoding full-length rRNA genes using long-read sequencing.</title>
        <authorList>
            <person name="Singleton C.M."/>
            <person name="Petriglieri F."/>
            <person name="Kristensen J.M."/>
            <person name="Kirkegaard R.H."/>
            <person name="Michaelsen T.Y."/>
            <person name="Andersen M.H."/>
            <person name="Karst S.M."/>
            <person name="Dueholm M.S."/>
            <person name="Nielsen P.H."/>
            <person name="Albertsen M."/>
        </authorList>
    </citation>
    <scope>NUCLEOTIDE SEQUENCE</scope>
    <source>
        <strain evidence="9">OdNE_18-Q3-R46-58_BAT3C.305</strain>
    </source>
</reference>
<comment type="similarity">
    <text evidence="1 8">Belongs to the SOS response-associated peptidase family.</text>
</comment>
<keyword evidence="3" id="KW-0227">DNA damage</keyword>
<evidence type="ECO:0000256" key="1">
    <source>
        <dbReference type="ARBA" id="ARBA00008136"/>
    </source>
</evidence>
<evidence type="ECO:0000256" key="2">
    <source>
        <dbReference type="ARBA" id="ARBA00022670"/>
    </source>
</evidence>
<evidence type="ECO:0000256" key="8">
    <source>
        <dbReference type="RuleBase" id="RU364100"/>
    </source>
</evidence>
<name>A0A9D7QK20_9RHOO</name>
<dbReference type="GO" id="GO:0016829">
    <property type="term" value="F:lyase activity"/>
    <property type="evidence" value="ECO:0007669"/>
    <property type="project" value="UniProtKB-KW"/>
</dbReference>
<proteinExistence type="inferred from homology"/>
<evidence type="ECO:0000313" key="9">
    <source>
        <dbReference type="EMBL" id="MBK8891919.1"/>
    </source>
</evidence>
<dbReference type="GO" id="GO:0006508">
    <property type="term" value="P:proteolysis"/>
    <property type="evidence" value="ECO:0007669"/>
    <property type="project" value="UniProtKB-KW"/>
</dbReference>
<evidence type="ECO:0000256" key="6">
    <source>
        <dbReference type="ARBA" id="ARBA00023125"/>
    </source>
</evidence>
<dbReference type="GO" id="GO:0003697">
    <property type="term" value="F:single-stranded DNA binding"/>
    <property type="evidence" value="ECO:0007669"/>
    <property type="project" value="InterPro"/>
</dbReference>
<evidence type="ECO:0000313" key="10">
    <source>
        <dbReference type="Proteomes" id="UP000808146"/>
    </source>
</evidence>
<dbReference type="Proteomes" id="UP000808146">
    <property type="component" value="Unassembled WGS sequence"/>
</dbReference>
<organism evidence="9 10">
    <name type="scientific">Candidatus Dechloromonas phosphorivorans</name>
    <dbReference type="NCBI Taxonomy" id="2899244"/>
    <lineage>
        <taxon>Bacteria</taxon>
        <taxon>Pseudomonadati</taxon>
        <taxon>Pseudomonadota</taxon>
        <taxon>Betaproteobacteria</taxon>
        <taxon>Rhodocyclales</taxon>
        <taxon>Azonexaceae</taxon>
        <taxon>Dechloromonas</taxon>
    </lineage>
</organism>
<evidence type="ECO:0000256" key="4">
    <source>
        <dbReference type="ARBA" id="ARBA00022801"/>
    </source>
</evidence>
<dbReference type="SUPFAM" id="SSF143081">
    <property type="entry name" value="BB1717-like"/>
    <property type="match status" value="1"/>
</dbReference>
<evidence type="ECO:0000256" key="7">
    <source>
        <dbReference type="ARBA" id="ARBA00023239"/>
    </source>
</evidence>
<gene>
    <name evidence="9" type="ORF">IPN75_16800</name>
</gene>
<dbReference type="PANTHER" id="PTHR13604:SF0">
    <property type="entry name" value="ABASIC SITE PROCESSING PROTEIN HMCES"/>
    <property type="match status" value="1"/>
</dbReference>
<protein>
    <recommendedName>
        <fullName evidence="8">Abasic site processing protein</fullName>
        <ecNumber evidence="8">3.4.-.-</ecNumber>
    </recommendedName>
</protein>
<evidence type="ECO:0000256" key="5">
    <source>
        <dbReference type="ARBA" id="ARBA00023124"/>
    </source>
</evidence>
<dbReference type="GO" id="GO:0008233">
    <property type="term" value="F:peptidase activity"/>
    <property type="evidence" value="ECO:0007669"/>
    <property type="project" value="UniProtKB-KW"/>
</dbReference>
<comment type="caution">
    <text evidence="9">The sequence shown here is derived from an EMBL/GenBank/DDBJ whole genome shotgun (WGS) entry which is preliminary data.</text>
</comment>
<dbReference type="InterPro" id="IPR036590">
    <property type="entry name" value="SRAP-like"/>
</dbReference>
<keyword evidence="5" id="KW-0190">Covalent protein-DNA linkage</keyword>
<evidence type="ECO:0000256" key="3">
    <source>
        <dbReference type="ARBA" id="ARBA00022763"/>
    </source>
</evidence>
<dbReference type="Gene3D" id="3.90.1680.10">
    <property type="entry name" value="SOS response associated peptidase-like"/>
    <property type="match status" value="1"/>
</dbReference>
<sequence>MCGRYALYGPQSRLREAFLLQFCPEYFARYNIAPQSRVLIIRDKMGTGRVGQLAGWGLIPSWAKDPGIGTRLNNARGETVAEKPAFRSSFARHRCLIPASGFYEWQAVAADGKVRKQPWYIQPADARGFFAFAGLLATWKAPDGTAIVTTCIITTAANDLMAPIHDRMPAILRPEQYDAWLDPENKDNESLQTMIGPCGSELISARKVSTAINRGAIDEPVCIEPLTV</sequence>
<keyword evidence="7" id="KW-0456">Lyase</keyword>
<dbReference type="Pfam" id="PF02586">
    <property type="entry name" value="SRAP"/>
    <property type="match status" value="1"/>
</dbReference>
<dbReference type="EMBL" id="JADKBR010000020">
    <property type="protein sequence ID" value="MBK8891919.1"/>
    <property type="molecule type" value="Genomic_DNA"/>
</dbReference>
<dbReference type="GO" id="GO:0106300">
    <property type="term" value="P:protein-DNA covalent cross-linking repair"/>
    <property type="evidence" value="ECO:0007669"/>
    <property type="project" value="InterPro"/>
</dbReference>
<accession>A0A9D7QK20</accession>
<dbReference type="InterPro" id="IPR003738">
    <property type="entry name" value="SRAP"/>
</dbReference>
<dbReference type="EC" id="3.4.-.-" evidence="8"/>
<dbReference type="AlphaFoldDB" id="A0A9D7QK20"/>
<keyword evidence="2 8" id="KW-0645">Protease</keyword>
<keyword evidence="4 8" id="KW-0378">Hydrolase</keyword>